<evidence type="ECO:0000313" key="3">
    <source>
        <dbReference type="Proteomes" id="UP000228976"/>
    </source>
</evidence>
<reference evidence="2 3" key="1">
    <citation type="journal article" date="2017" name="BMC Genomics">
        <title>Comparative genomic and phylogenomic analyses of the Bifidobacteriaceae family.</title>
        <authorList>
            <person name="Lugli G.A."/>
            <person name="Milani C."/>
            <person name="Turroni F."/>
            <person name="Duranti S."/>
            <person name="Mancabelli L."/>
            <person name="Mangifesta M."/>
            <person name="Ferrario C."/>
            <person name="Modesto M."/>
            <person name="Mattarelli P."/>
            <person name="Jiri K."/>
            <person name="van Sinderen D."/>
            <person name="Ventura M."/>
        </authorList>
    </citation>
    <scope>NUCLEOTIDE SEQUENCE [LARGE SCALE GENOMIC DNA]</scope>
    <source>
        <strain evidence="2 3">LMG 21773</strain>
    </source>
</reference>
<feature type="transmembrane region" description="Helical" evidence="1">
    <location>
        <begin position="12"/>
        <end position="32"/>
    </location>
</feature>
<sequence>MPKPTKENWKGAIWVGTALFVENLFFEPLFIITRGFSSDRFWGTGFQMALDIFFITLGVLKYKSAPRWITVTLTIAIPLAFLLLCFLISFYFHTAA</sequence>
<dbReference type="RefSeq" id="WP_094689446.1">
    <property type="nucleotide sequence ID" value="NZ_JACBYZ010000001.1"/>
</dbReference>
<dbReference type="AlphaFoldDB" id="A0A261FA97"/>
<proteinExistence type="predicted"/>
<evidence type="ECO:0000313" key="2">
    <source>
        <dbReference type="EMBL" id="OZG55836.1"/>
    </source>
</evidence>
<dbReference type="Proteomes" id="UP000228976">
    <property type="component" value="Unassembled WGS sequence"/>
</dbReference>
<accession>A0A261FA97</accession>
<keyword evidence="3" id="KW-1185">Reference proteome</keyword>
<feature type="transmembrane region" description="Helical" evidence="1">
    <location>
        <begin position="68"/>
        <end position="92"/>
    </location>
</feature>
<evidence type="ECO:0000256" key="1">
    <source>
        <dbReference type="SAM" id="Phobius"/>
    </source>
</evidence>
<dbReference type="EMBL" id="MWWU01000002">
    <property type="protein sequence ID" value="OZG55836.1"/>
    <property type="molecule type" value="Genomic_DNA"/>
</dbReference>
<keyword evidence="1" id="KW-1133">Transmembrane helix</keyword>
<feature type="transmembrane region" description="Helical" evidence="1">
    <location>
        <begin position="44"/>
        <end position="62"/>
    </location>
</feature>
<organism evidence="2 3">
    <name type="scientific">Aeriscardovia aeriphila</name>
    <dbReference type="NCBI Taxonomy" id="218139"/>
    <lineage>
        <taxon>Bacteria</taxon>
        <taxon>Bacillati</taxon>
        <taxon>Actinomycetota</taxon>
        <taxon>Actinomycetes</taxon>
        <taxon>Bifidobacteriales</taxon>
        <taxon>Bifidobacteriaceae</taxon>
        <taxon>Aeriscardovia</taxon>
    </lineage>
</organism>
<keyword evidence="1" id="KW-0812">Transmembrane</keyword>
<keyword evidence="1" id="KW-0472">Membrane</keyword>
<gene>
    <name evidence="2" type="ORF">AEAE_0324</name>
</gene>
<name>A0A261FA97_9BIFI</name>
<protein>
    <submittedName>
        <fullName evidence="2">Uncharacterized protein</fullName>
    </submittedName>
</protein>
<comment type="caution">
    <text evidence="2">The sequence shown here is derived from an EMBL/GenBank/DDBJ whole genome shotgun (WGS) entry which is preliminary data.</text>
</comment>